<name>A0A656Q8B9_9BURK</name>
<keyword evidence="2" id="KW-1185">Reference proteome</keyword>
<dbReference type="RefSeq" id="WP_051079005.1">
    <property type="nucleotide sequence ID" value="NZ_JFHD01000070.1"/>
</dbReference>
<accession>A0A656Q8B9</accession>
<dbReference type="OrthoDB" id="8560984at2"/>
<gene>
    <name evidence="1" type="ORF">BG60_35495</name>
</gene>
<evidence type="ECO:0000313" key="2">
    <source>
        <dbReference type="Proteomes" id="UP000027451"/>
    </source>
</evidence>
<evidence type="ECO:0000313" key="1">
    <source>
        <dbReference type="EMBL" id="KDR24735.1"/>
    </source>
</evidence>
<protein>
    <submittedName>
        <fullName evidence="1">Hemerythrin</fullName>
    </submittedName>
</protein>
<dbReference type="Proteomes" id="UP000027451">
    <property type="component" value="Unassembled WGS sequence"/>
</dbReference>
<proteinExistence type="predicted"/>
<reference evidence="1 2" key="1">
    <citation type="submission" date="2014-03" db="EMBL/GenBank/DDBJ databases">
        <title>Draft Genome Sequences of Four Burkholderia Strains.</title>
        <authorList>
            <person name="Liu X.Y."/>
            <person name="Li C.X."/>
            <person name="Xu J.H."/>
        </authorList>
    </citation>
    <scope>NUCLEOTIDE SEQUENCE [LARGE SCALE GENOMIC DNA]</scope>
    <source>
        <strain evidence="1 2">OP-1</strain>
    </source>
</reference>
<dbReference type="EMBL" id="JFHD01000070">
    <property type="protein sequence ID" value="KDR24735.1"/>
    <property type="molecule type" value="Genomic_DNA"/>
</dbReference>
<comment type="caution">
    <text evidence="1">The sequence shown here is derived from an EMBL/GenBank/DDBJ whole genome shotgun (WGS) entry which is preliminary data.</text>
</comment>
<dbReference type="AlphaFoldDB" id="A0A656Q8B9"/>
<sequence length="131" mass="15258">MRAMKKRNRPLAPLLAMRTHHRELDERYNRTRCDTDLKYALTRFELKVEPALFGLRTIMDESVEFCANHRRTAETVILPAVECHLSEFDQAPIDAALEYRSDASAMQHRRRAPGSLYRLITKAVRAVGRIY</sequence>
<organism evidence="1 2">
    <name type="scientific">Caballeronia zhejiangensis</name>
    <dbReference type="NCBI Taxonomy" id="871203"/>
    <lineage>
        <taxon>Bacteria</taxon>
        <taxon>Pseudomonadati</taxon>
        <taxon>Pseudomonadota</taxon>
        <taxon>Betaproteobacteria</taxon>
        <taxon>Burkholderiales</taxon>
        <taxon>Burkholderiaceae</taxon>
        <taxon>Caballeronia</taxon>
    </lineage>
</organism>